<accession>A0A899G1C8</accession>
<organism evidence="2 3">
    <name type="scientific">Pneumocystis wakefieldiae</name>
    <dbReference type="NCBI Taxonomy" id="38082"/>
    <lineage>
        <taxon>Eukaryota</taxon>
        <taxon>Fungi</taxon>
        <taxon>Dikarya</taxon>
        <taxon>Ascomycota</taxon>
        <taxon>Taphrinomycotina</taxon>
        <taxon>Pneumocystomycetes</taxon>
        <taxon>Pneumocystaceae</taxon>
        <taxon>Pneumocystis</taxon>
    </lineage>
</organism>
<feature type="non-terminal residue" evidence="2">
    <location>
        <position position="1"/>
    </location>
</feature>
<protein>
    <submittedName>
        <fullName evidence="2">Uncharacterized protein</fullName>
    </submittedName>
</protein>
<evidence type="ECO:0000313" key="2">
    <source>
        <dbReference type="EMBL" id="QSL65289.1"/>
    </source>
</evidence>
<keyword evidence="1" id="KW-0175">Coiled coil</keyword>
<gene>
    <name evidence="2" type="ORF">MERGE_002598</name>
</gene>
<evidence type="ECO:0000313" key="3">
    <source>
        <dbReference type="Proteomes" id="UP000663699"/>
    </source>
</evidence>
<name>A0A899G1C8_9ASCO</name>
<evidence type="ECO:0000256" key="1">
    <source>
        <dbReference type="SAM" id="Coils"/>
    </source>
</evidence>
<dbReference type="AlphaFoldDB" id="A0A899G1C8"/>
<sequence length="129" mass="15527">MTQKPSGDDEIKEEYILAFIAGRHYNNNNECERKLNEYYNKLKKIDKNLDKVHDKVKELCENEKQNKCQTLNASFKAELNNIKGEFDEGLRIKSKFYWRQLIKWKIKIRDKRVNWVKVLDQSLIVSFIE</sequence>
<proteinExistence type="predicted"/>
<reference evidence="2" key="1">
    <citation type="submission" date="2020-06" db="EMBL/GenBank/DDBJ databases">
        <title>Genomes of multiple members of Pneumocystis genus reveal paths to human pathogen Pneumocystis jirovecii.</title>
        <authorList>
            <person name="Cisse O.H."/>
            <person name="Ma L."/>
            <person name="Dekker J."/>
            <person name="Khil P."/>
            <person name="Jo J."/>
            <person name="Brenchley J."/>
            <person name="Blair R."/>
            <person name="Pahar B."/>
            <person name="Chabe M."/>
            <person name="Van Rompay K.A."/>
            <person name="Keesler R."/>
            <person name="Sukura A."/>
            <person name="Hirsch V."/>
            <person name="Kutty G."/>
            <person name="Liu Y."/>
            <person name="Peng L."/>
            <person name="Chen J."/>
            <person name="Song J."/>
            <person name="Weissenbacher-Lang C."/>
            <person name="Xu J."/>
            <person name="Upham N.S."/>
            <person name="Stajich J.E."/>
            <person name="Cuomo C.A."/>
            <person name="Cushion M.T."/>
            <person name="Kovacs J.A."/>
        </authorList>
    </citation>
    <scope>NUCLEOTIDE SEQUENCE</scope>
    <source>
        <strain evidence="2">2A</strain>
    </source>
</reference>
<dbReference type="SUPFAM" id="SSF58034">
    <property type="entry name" value="Multimerization domain of the phosphoprotein from sendai virus"/>
    <property type="match status" value="1"/>
</dbReference>
<dbReference type="EMBL" id="CP054537">
    <property type="protein sequence ID" value="QSL65289.1"/>
    <property type="molecule type" value="Genomic_DNA"/>
</dbReference>
<dbReference type="Proteomes" id="UP000663699">
    <property type="component" value="Chromosome 6"/>
</dbReference>
<keyword evidence="3" id="KW-1185">Reference proteome</keyword>
<feature type="coiled-coil region" evidence="1">
    <location>
        <begin position="28"/>
        <end position="62"/>
    </location>
</feature>